<keyword evidence="2" id="KW-1185">Reference proteome</keyword>
<evidence type="ECO:0000313" key="2">
    <source>
        <dbReference type="Proteomes" id="UP001168883"/>
    </source>
</evidence>
<name>A0ABT8VMN8_9BACL</name>
<dbReference type="EMBL" id="JAUMKJ010000126">
    <property type="protein sequence ID" value="MDO3682216.1"/>
    <property type="molecule type" value="Genomic_DNA"/>
</dbReference>
<comment type="caution">
    <text evidence="1">The sequence shown here is derived from an EMBL/GenBank/DDBJ whole genome shotgun (WGS) entry which is preliminary data.</text>
</comment>
<evidence type="ECO:0000313" key="1">
    <source>
        <dbReference type="EMBL" id="MDO3682216.1"/>
    </source>
</evidence>
<dbReference type="RefSeq" id="WP_302881637.1">
    <property type="nucleotide sequence ID" value="NZ_JAUMKJ010000126.1"/>
</dbReference>
<gene>
    <name evidence="1" type="ORF">Q3C12_35115</name>
</gene>
<evidence type="ECO:0008006" key="3">
    <source>
        <dbReference type="Google" id="ProtNLM"/>
    </source>
</evidence>
<accession>A0ABT8VMN8</accession>
<sequence length="79" mass="8939">MRKIKVDGMDAILLLDDLALIVDVEEECVIVTRFTRDAKGELEYDPNRGYFEIPIKLRDYARLQAAETELEALVAALAV</sequence>
<reference evidence="1" key="1">
    <citation type="submission" date="2023-07" db="EMBL/GenBank/DDBJ databases">
        <authorList>
            <person name="Aktuganov G."/>
            <person name="Boyko T."/>
            <person name="Delegan Y."/>
            <person name="Galimzianova N."/>
            <person name="Gilvanova E."/>
            <person name="Korobov V."/>
            <person name="Kuzmina L."/>
            <person name="Melentiev A."/>
            <person name="Milman P."/>
            <person name="Ryabova A."/>
            <person name="Stupak E."/>
            <person name="Yasakov T."/>
            <person name="Zharikova N."/>
            <person name="Zhurenko E."/>
        </authorList>
    </citation>
    <scope>NUCLEOTIDE SEQUENCE</scope>
    <source>
        <strain evidence="1">IB-739</strain>
    </source>
</reference>
<organism evidence="1 2">
    <name type="scientific">Paenibacillus ehimensis</name>
    <dbReference type="NCBI Taxonomy" id="79264"/>
    <lineage>
        <taxon>Bacteria</taxon>
        <taxon>Bacillati</taxon>
        <taxon>Bacillota</taxon>
        <taxon>Bacilli</taxon>
        <taxon>Bacillales</taxon>
        <taxon>Paenibacillaceae</taxon>
        <taxon>Paenibacillus</taxon>
    </lineage>
</organism>
<proteinExistence type="predicted"/>
<protein>
    <recommendedName>
        <fullName evidence="3">DUF3006 domain-containing protein</fullName>
    </recommendedName>
</protein>
<dbReference type="Proteomes" id="UP001168883">
    <property type="component" value="Unassembled WGS sequence"/>
</dbReference>